<organism evidence="1">
    <name type="scientific">Oikopleura dioica</name>
    <name type="common">Tunicate</name>
    <dbReference type="NCBI Taxonomy" id="34765"/>
    <lineage>
        <taxon>Eukaryota</taxon>
        <taxon>Metazoa</taxon>
        <taxon>Chordata</taxon>
        <taxon>Tunicata</taxon>
        <taxon>Appendicularia</taxon>
        <taxon>Copelata</taxon>
        <taxon>Oikopleuridae</taxon>
        <taxon>Oikopleura</taxon>
    </lineage>
</organism>
<name>E4XT59_OIKDI</name>
<gene>
    <name evidence="1" type="ORF">GSOID_T00002987001</name>
</gene>
<reference evidence="1" key="1">
    <citation type="journal article" date="2010" name="Science">
        <title>Plasticity of animal genome architecture unmasked by rapid evolution of a pelagic tunicate.</title>
        <authorList>
            <person name="Denoeud F."/>
            <person name="Henriet S."/>
            <person name="Mungpakdee S."/>
            <person name="Aury J.M."/>
            <person name="Da Silva C."/>
            <person name="Brinkmann H."/>
            <person name="Mikhaleva J."/>
            <person name="Olsen L.C."/>
            <person name="Jubin C."/>
            <person name="Canestro C."/>
            <person name="Bouquet J.M."/>
            <person name="Danks G."/>
            <person name="Poulain J."/>
            <person name="Campsteijn C."/>
            <person name="Adamski M."/>
            <person name="Cross I."/>
            <person name="Yadetie F."/>
            <person name="Muffato M."/>
            <person name="Louis A."/>
            <person name="Butcher S."/>
            <person name="Tsagkogeorga G."/>
            <person name="Konrad A."/>
            <person name="Singh S."/>
            <person name="Jensen M.F."/>
            <person name="Cong E.H."/>
            <person name="Eikeseth-Otteraa H."/>
            <person name="Noel B."/>
            <person name="Anthouard V."/>
            <person name="Porcel B.M."/>
            <person name="Kachouri-Lafond R."/>
            <person name="Nishino A."/>
            <person name="Ugolini M."/>
            <person name="Chourrout P."/>
            <person name="Nishida H."/>
            <person name="Aasland R."/>
            <person name="Huzurbazar S."/>
            <person name="Westhof E."/>
            <person name="Delsuc F."/>
            <person name="Lehrach H."/>
            <person name="Reinhardt R."/>
            <person name="Weissenbach J."/>
            <person name="Roy S.W."/>
            <person name="Artiguenave F."/>
            <person name="Postlethwait J.H."/>
            <person name="Manak J.R."/>
            <person name="Thompson E.M."/>
            <person name="Jaillon O."/>
            <person name="Du Pasquier L."/>
            <person name="Boudinot P."/>
            <person name="Liberles D.A."/>
            <person name="Volff J.N."/>
            <person name="Philippe H."/>
            <person name="Lenhard B."/>
            <person name="Roest Crollius H."/>
            <person name="Wincker P."/>
            <person name="Chourrout D."/>
        </authorList>
    </citation>
    <scope>NUCLEOTIDE SEQUENCE [LARGE SCALE GENOMIC DNA]</scope>
</reference>
<evidence type="ECO:0000313" key="1">
    <source>
        <dbReference type="EMBL" id="CBY12921.1"/>
    </source>
</evidence>
<accession>E4XT59</accession>
<protein>
    <submittedName>
        <fullName evidence="1">Uncharacterized protein</fullName>
    </submittedName>
</protein>
<dbReference type="EMBL" id="FN653148">
    <property type="protein sequence ID" value="CBY12921.1"/>
    <property type="molecule type" value="Genomic_DNA"/>
</dbReference>
<keyword evidence="2" id="KW-1185">Reference proteome</keyword>
<proteinExistence type="predicted"/>
<sequence>MDAKQYTAEKRIQAQRKLEAVREEMKKAYNVVGDCVDRLEKAENWDRPRGKDDELAVATFQALCDYALVFMKLFPAHGQMQNDVLHDVKVDLDQGRLLYRKLANIHDSNGAVYDSLSVFYIAAGTKPSLFDAEREEFNAEIRALRRRIY</sequence>
<evidence type="ECO:0000313" key="2">
    <source>
        <dbReference type="Proteomes" id="UP000001307"/>
    </source>
</evidence>
<dbReference type="InParanoid" id="E4XT59"/>
<dbReference type="Proteomes" id="UP000001307">
    <property type="component" value="Unassembled WGS sequence"/>
</dbReference>
<dbReference type="AlphaFoldDB" id="E4XT59"/>